<name>A0ABQ2FR14_9DEIO</name>
<protein>
    <recommendedName>
        <fullName evidence="3">XRE family transcriptional regulator</fullName>
    </recommendedName>
</protein>
<organism evidence="1 2">
    <name type="scientific">Deinococcus radiotolerans</name>
    <dbReference type="NCBI Taxonomy" id="1309407"/>
    <lineage>
        <taxon>Bacteria</taxon>
        <taxon>Thermotogati</taxon>
        <taxon>Deinococcota</taxon>
        <taxon>Deinococci</taxon>
        <taxon>Deinococcales</taxon>
        <taxon>Deinococcaceae</taxon>
        <taxon>Deinococcus</taxon>
    </lineage>
</organism>
<dbReference type="Proteomes" id="UP000604341">
    <property type="component" value="Unassembled WGS sequence"/>
</dbReference>
<evidence type="ECO:0000313" key="1">
    <source>
        <dbReference type="EMBL" id="GGL18510.1"/>
    </source>
</evidence>
<dbReference type="EMBL" id="BMPE01000027">
    <property type="protein sequence ID" value="GGL18510.1"/>
    <property type="molecule type" value="Genomic_DNA"/>
</dbReference>
<accession>A0ABQ2FR14</accession>
<reference evidence="2" key="1">
    <citation type="journal article" date="2019" name="Int. J. Syst. Evol. Microbiol.">
        <title>The Global Catalogue of Microorganisms (GCM) 10K type strain sequencing project: providing services to taxonomists for standard genome sequencing and annotation.</title>
        <authorList>
            <consortium name="The Broad Institute Genomics Platform"/>
            <consortium name="The Broad Institute Genome Sequencing Center for Infectious Disease"/>
            <person name="Wu L."/>
            <person name="Ma J."/>
        </authorList>
    </citation>
    <scope>NUCLEOTIDE SEQUENCE [LARGE SCALE GENOMIC DNA]</scope>
    <source>
        <strain evidence="2">JCM 19173</strain>
    </source>
</reference>
<proteinExistence type="predicted"/>
<sequence length="119" mass="13201">MIRFSLDHYLRDHGLTAYRLVKETEGKVARGSIFAMARGDSVKRIDLENLNHVVAALSALTGEKVSVADLFTGEPEPVSLRTTGAGVPYTDDEETNAVLDDHPDILDRLKRRRERQGAP</sequence>
<keyword evidence="2" id="KW-1185">Reference proteome</keyword>
<dbReference type="RefSeq" id="WP_189070909.1">
    <property type="nucleotide sequence ID" value="NZ_BMPE01000027.1"/>
</dbReference>
<evidence type="ECO:0008006" key="3">
    <source>
        <dbReference type="Google" id="ProtNLM"/>
    </source>
</evidence>
<comment type="caution">
    <text evidence="1">The sequence shown here is derived from an EMBL/GenBank/DDBJ whole genome shotgun (WGS) entry which is preliminary data.</text>
</comment>
<gene>
    <name evidence="1" type="ORF">GCM10010844_41680</name>
</gene>
<evidence type="ECO:0000313" key="2">
    <source>
        <dbReference type="Proteomes" id="UP000604341"/>
    </source>
</evidence>